<dbReference type="EMBL" id="LAZR01001096">
    <property type="protein sequence ID" value="KKN50777.1"/>
    <property type="molecule type" value="Genomic_DNA"/>
</dbReference>
<comment type="caution">
    <text evidence="1">The sequence shown here is derived from an EMBL/GenBank/DDBJ whole genome shotgun (WGS) entry which is preliminary data.</text>
</comment>
<name>A0A0F9RLY9_9ZZZZ</name>
<reference evidence="1" key="1">
    <citation type="journal article" date="2015" name="Nature">
        <title>Complex archaea that bridge the gap between prokaryotes and eukaryotes.</title>
        <authorList>
            <person name="Spang A."/>
            <person name="Saw J.H."/>
            <person name="Jorgensen S.L."/>
            <person name="Zaremba-Niedzwiedzka K."/>
            <person name="Martijn J."/>
            <person name="Lind A.E."/>
            <person name="van Eijk R."/>
            <person name="Schleper C."/>
            <person name="Guy L."/>
            <person name="Ettema T.J."/>
        </authorList>
    </citation>
    <scope>NUCLEOTIDE SEQUENCE</scope>
</reference>
<organism evidence="1">
    <name type="scientific">marine sediment metagenome</name>
    <dbReference type="NCBI Taxonomy" id="412755"/>
    <lineage>
        <taxon>unclassified sequences</taxon>
        <taxon>metagenomes</taxon>
        <taxon>ecological metagenomes</taxon>
    </lineage>
</organism>
<accession>A0A0F9RLY9</accession>
<protein>
    <submittedName>
        <fullName evidence="1">Uncharacterized protein</fullName>
    </submittedName>
</protein>
<evidence type="ECO:0000313" key="1">
    <source>
        <dbReference type="EMBL" id="KKN50777.1"/>
    </source>
</evidence>
<proteinExistence type="predicted"/>
<gene>
    <name evidence="1" type="ORF">LCGC14_0629470</name>
</gene>
<dbReference type="AlphaFoldDB" id="A0A0F9RLY9"/>
<sequence length="37" mass="4022">MSKPTAWQLFILGQQLLAAGKANAVRVLIEAAKELLK</sequence>